<dbReference type="Proteomes" id="UP000007590">
    <property type="component" value="Chromosome"/>
</dbReference>
<dbReference type="OrthoDB" id="1120195at2"/>
<organism evidence="1 2">
    <name type="scientific">Solitalea canadensis (strain ATCC 29591 / DSM 3403 / JCM 21819 / LMG 8368 / NBRC 15130 / NCIMB 12057 / USAM 9D)</name>
    <name type="common">Flexibacter canadensis</name>
    <dbReference type="NCBI Taxonomy" id="929556"/>
    <lineage>
        <taxon>Bacteria</taxon>
        <taxon>Pseudomonadati</taxon>
        <taxon>Bacteroidota</taxon>
        <taxon>Sphingobacteriia</taxon>
        <taxon>Sphingobacteriales</taxon>
        <taxon>Sphingobacteriaceae</taxon>
        <taxon>Solitalea</taxon>
    </lineage>
</organism>
<reference evidence="1" key="1">
    <citation type="submission" date="2012-02" db="EMBL/GenBank/DDBJ databases">
        <title>The complete genome of Solitalea canadensis DSM 3403.</title>
        <authorList>
            <consortium name="US DOE Joint Genome Institute (JGI-PGF)"/>
            <person name="Lucas S."/>
            <person name="Copeland A."/>
            <person name="Lapidus A."/>
            <person name="Glavina del Rio T."/>
            <person name="Dalin E."/>
            <person name="Tice H."/>
            <person name="Bruce D."/>
            <person name="Goodwin L."/>
            <person name="Pitluck S."/>
            <person name="Peters L."/>
            <person name="Ovchinnikova G."/>
            <person name="Lu M."/>
            <person name="Kyrpides N."/>
            <person name="Mavromatis K."/>
            <person name="Ivanova N."/>
            <person name="Brettin T."/>
            <person name="Detter J.C."/>
            <person name="Han C."/>
            <person name="Larimer F."/>
            <person name="Land M."/>
            <person name="Hauser L."/>
            <person name="Markowitz V."/>
            <person name="Cheng J.-F."/>
            <person name="Hugenholtz P."/>
            <person name="Woyke T."/>
            <person name="Wu D."/>
            <person name="Spring S."/>
            <person name="Schroeder M."/>
            <person name="Kopitz M."/>
            <person name="Brambilla E."/>
            <person name="Klenk H.-P."/>
            <person name="Eisen J.A."/>
        </authorList>
    </citation>
    <scope>NUCLEOTIDE SEQUENCE</scope>
    <source>
        <strain evidence="1">DSM 3403</strain>
    </source>
</reference>
<evidence type="ECO:0000313" key="2">
    <source>
        <dbReference type="Proteomes" id="UP000007590"/>
    </source>
</evidence>
<proteinExistence type="predicted"/>
<accession>H8KNF6</accession>
<name>H8KNF6_SOLCM</name>
<dbReference type="RefSeq" id="WP_014681181.1">
    <property type="nucleotide sequence ID" value="NC_017770.1"/>
</dbReference>
<dbReference type="HOGENOM" id="CLU_1991213_0_0_10"/>
<gene>
    <name evidence="1" type="ordered locus">Solca_2935</name>
</gene>
<dbReference type="AlphaFoldDB" id="H8KNF6"/>
<evidence type="ECO:0000313" key="1">
    <source>
        <dbReference type="EMBL" id="AFD07954.1"/>
    </source>
</evidence>
<keyword evidence="2" id="KW-1185">Reference proteome</keyword>
<protein>
    <submittedName>
        <fullName evidence="1">Uncharacterized protein</fullName>
    </submittedName>
</protein>
<dbReference type="EMBL" id="CP003349">
    <property type="protein sequence ID" value="AFD07954.1"/>
    <property type="molecule type" value="Genomic_DNA"/>
</dbReference>
<sequence>MNELNHYLANIDQAKLEKKLLSGLISQLEKDFNDISVQLDLSNLPDTFYDELKSRLMPVVKALMETKPDKFFNLLYRIDIPEVQTKKVLMDDLTIPPAEKFTEMILERELKKVVIKYYFANRSNS</sequence>
<dbReference type="KEGG" id="scn:Solca_2935"/>